<dbReference type="OrthoDB" id="5222260at2759"/>
<dbReference type="Proteomes" id="UP000813427">
    <property type="component" value="Unassembled WGS sequence"/>
</dbReference>
<name>A0A8K0RN09_9HYPO</name>
<evidence type="ECO:0000313" key="1">
    <source>
        <dbReference type="EMBL" id="KAH7230920.1"/>
    </source>
</evidence>
<proteinExistence type="predicted"/>
<accession>A0A8K0RN09</accession>
<reference evidence="1" key="1">
    <citation type="journal article" date="2021" name="Nat. Commun.">
        <title>Genetic determinants of endophytism in the Arabidopsis root mycobiome.</title>
        <authorList>
            <person name="Mesny F."/>
            <person name="Miyauchi S."/>
            <person name="Thiergart T."/>
            <person name="Pickel B."/>
            <person name="Atanasova L."/>
            <person name="Karlsson M."/>
            <person name="Huettel B."/>
            <person name="Barry K.W."/>
            <person name="Haridas S."/>
            <person name="Chen C."/>
            <person name="Bauer D."/>
            <person name="Andreopoulos W."/>
            <person name="Pangilinan J."/>
            <person name="LaButti K."/>
            <person name="Riley R."/>
            <person name="Lipzen A."/>
            <person name="Clum A."/>
            <person name="Drula E."/>
            <person name="Henrissat B."/>
            <person name="Kohler A."/>
            <person name="Grigoriev I.V."/>
            <person name="Martin F.M."/>
            <person name="Hacquard S."/>
        </authorList>
    </citation>
    <scope>NUCLEOTIDE SEQUENCE</scope>
    <source>
        <strain evidence="1">MPI-SDFR-AT-0068</strain>
    </source>
</reference>
<protein>
    <submittedName>
        <fullName evidence="1">Uncharacterized protein</fullName>
    </submittedName>
</protein>
<organism evidence="1 2">
    <name type="scientific">Fusarium tricinctum</name>
    <dbReference type="NCBI Taxonomy" id="61284"/>
    <lineage>
        <taxon>Eukaryota</taxon>
        <taxon>Fungi</taxon>
        <taxon>Dikarya</taxon>
        <taxon>Ascomycota</taxon>
        <taxon>Pezizomycotina</taxon>
        <taxon>Sordariomycetes</taxon>
        <taxon>Hypocreomycetidae</taxon>
        <taxon>Hypocreales</taxon>
        <taxon>Nectriaceae</taxon>
        <taxon>Fusarium</taxon>
        <taxon>Fusarium tricinctum species complex</taxon>
    </lineage>
</organism>
<sequence>MVQGSLSPLAELYNLYNFSQKVAKTESPPFLLRWSDNGKVISYRTDFSLSMEEFRRLADYFIARAEDLCDELMFGFEPNLDINTMKDDFTNAQPGLSFISHPGNNFNSIYQDLLVQKVAALEEHISGGLLTACGQPPRIRELLSLAVENSPYAIRGIFIWNSSVAYALRHHKAKRLINQEFHVVWFLPARLLVVVVKHLVWSRGVNARHVREVHSPFNRYDDTSSDADLNRGITYGLDGAYPHQLQPSLLRAYQ</sequence>
<gene>
    <name evidence="1" type="ORF">BKA59DRAFT_497554</name>
</gene>
<comment type="caution">
    <text evidence="1">The sequence shown here is derived from an EMBL/GenBank/DDBJ whole genome shotgun (WGS) entry which is preliminary data.</text>
</comment>
<dbReference type="AlphaFoldDB" id="A0A8K0RN09"/>
<dbReference type="EMBL" id="JAGPXF010000009">
    <property type="protein sequence ID" value="KAH7230920.1"/>
    <property type="molecule type" value="Genomic_DNA"/>
</dbReference>
<keyword evidence="2" id="KW-1185">Reference proteome</keyword>
<evidence type="ECO:0000313" key="2">
    <source>
        <dbReference type="Proteomes" id="UP000813427"/>
    </source>
</evidence>